<feature type="signal peptide" evidence="1">
    <location>
        <begin position="1"/>
        <end position="21"/>
    </location>
</feature>
<feature type="non-terminal residue" evidence="2">
    <location>
        <position position="1"/>
    </location>
</feature>
<feature type="chain" id="PRO_5038854874" evidence="1">
    <location>
        <begin position="22"/>
        <end position="192"/>
    </location>
</feature>
<dbReference type="EMBL" id="JAMSHJ010000001">
    <property type="protein sequence ID" value="KAI5440478.1"/>
    <property type="molecule type" value="Genomic_DNA"/>
</dbReference>
<evidence type="ECO:0000313" key="2">
    <source>
        <dbReference type="EMBL" id="KAI5440478.1"/>
    </source>
</evidence>
<dbReference type="PANTHER" id="PTHR37611:SF2">
    <property type="entry name" value="VIRUS-SPECIFIC-SIGNALING-PATHWAY REGULATED PROTEIN-RELATED"/>
    <property type="match status" value="1"/>
</dbReference>
<protein>
    <submittedName>
        <fullName evidence="2">Uncharacterized protein</fullName>
    </submittedName>
</protein>
<dbReference type="Gramene" id="Psat01G0009000-T1">
    <property type="protein sequence ID" value="KAI5440478.1"/>
    <property type="gene ID" value="KIW84_010090"/>
</dbReference>
<gene>
    <name evidence="2" type="ORF">KIW84_010090</name>
</gene>
<proteinExistence type="predicted"/>
<dbReference type="Proteomes" id="UP001058974">
    <property type="component" value="Chromosome 1"/>
</dbReference>
<accession>A0A9D4YLA1</accession>
<keyword evidence="3" id="KW-1185">Reference proteome</keyword>
<dbReference type="AlphaFoldDB" id="A0A9D4YLA1"/>
<name>A0A9D4YLA1_PEA</name>
<evidence type="ECO:0000256" key="1">
    <source>
        <dbReference type="SAM" id="SignalP"/>
    </source>
</evidence>
<dbReference type="PANTHER" id="PTHR37611">
    <property type="entry name" value="VIRUS-SPECIFIC-SIGNALING-PATHWAY REGULATED PROTEIN-RELATED"/>
    <property type="match status" value="1"/>
</dbReference>
<sequence>LQSIHLKHSFLILYSLYYCSSFSLLQGYKQLNQFNNFYQMASQGCETLAYDVEIKGDNLLMSLMEELPCDENDDERLDSLIRSFEAEISESKMSDHDDSKSIELLQMKSNFDESCNESWNIGQVDEGHDFGVEWVDMDLMPSFQFDDGSWESCGDEMSVMVDHLMVCDDGFDMEEHAYNSFWQDNYEMSLVH</sequence>
<keyword evidence="1" id="KW-0732">Signal</keyword>
<evidence type="ECO:0000313" key="3">
    <source>
        <dbReference type="Proteomes" id="UP001058974"/>
    </source>
</evidence>
<comment type="caution">
    <text evidence="2">The sequence shown here is derived from an EMBL/GenBank/DDBJ whole genome shotgun (WGS) entry which is preliminary data.</text>
</comment>
<organism evidence="2 3">
    <name type="scientific">Pisum sativum</name>
    <name type="common">Garden pea</name>
    <name type="synonym">Lathyrus oleraceus</name>
    <dbReference type="NCBI Taxonomy" id="3888"/>
    <lineage>
        <taxon>Eukaryota</taxon>
        <taxon>Viridiplantae</taxon>
        <taxon>Streptophyta</taxon>
        <taxon>Embryophyta</taxon>
        <taxon>Tracheophyta</taxon>
        <taxon>Spermatophyta</taxon>
        <taxon>Magnoliopsida</taxon>
        <taxon>eudicotyledons</taxon>
        <taxon>Gunneridae</taxon>
        <taxon>Pentapetalae</taxon>
        <taxon>rosids</taxon>
        <taxon>fabids</taxon>
        <taxon>Fabales</taxon>
        <taxon>Fabaceae</taxon>
        <taxon>Papilionoideae</taxon>
        <taxon>50 kb inversion clade</taxon>
        <taxon>NPAAA clade</taxon>
        <taxon>Hologalegina</taxon>
        <taxon>IRL clade</taxon>
        <taxon>Fabeae</taxon>
        <taxon>Lathyrus</taxon>
    </lineage>
</organism>
<reference evidence="2 3" key="1">
    <citation type="journal article" date="2022" name="Nat. Genet.">
        <title>Improved pea reference genome and pan-genome highlight genomic features and evolutionary characteristics.</title>
        <authorList>
            <person name="Yang T."/>
            <person name="Liu R."/>
            <person name="Luo Y."/>
            <person name="Hu S."/>
            <person name="Wang D."/>
            <person name="Wang C."/>
            <person name="Pandey M.K."/>
            <person name="Ge S."/>
            <person name="Xu Q."/>
            <person name="Li N."/>
            <person name="Li G."/>
            <person name="Huang Y."/>
            <person name="Saxena R.K."/>
            <person name="Ji Y."/>
            <person name="Li M."/>
            <person name="Yan X."/>
            <person name="He Y."/>
            <person name="Liu Y."/>
            <person name="Wang X."/>
            <person name="Xiang C."/>
            <person name="Varshney R.K."/>
            <person name="Ding H."/>
            <person name="Gao S."/>
            <person name="Zong X."/>
        </authorList>
    </citation>
    <scope>NUCLEOTIDE SEQUENCE [LARGE SCALE GENOMIC DNA]</scope>
    <source>
        <strain evidence="2 3">cv. Zhongwan 6</strain>
    </source>
</reference>